<name>A0ABY9RV05_9ACTN</name>
<keyword evidence="9" id="KW-1185">Reference proteome</keyword>
<keyword evidence="3" id="KW-0964">Secreted</keyword>
<evidence type="ECO:0000256" key="5">
    <source>
        <dbReference type="ARBA" id="ARBA00022900"/>
    </source>
</evidence>
<dbReference type="Pfam" id="PF00720">
    <property type="entry name" value="SSI"/>
    <property type="match status" value="1"/>
</dbReference>
<organism evidence="8 9">
    <name type="scientific">Streptomyces roseicoloratus</name>
    <dbReference type="NCBI Taxonomy" id="2508722"/>
    <lineage>
        <taxon>Bacteria</taxon>
        <taxon>Bacillati</taxon>
        <taxon>Actinomycetota</taxon>
        <taxon>Actinomycetes</taxon>
        <taxon>Kitasatosporales</taxon>
        <taxon>Streptomycetaceae</taxon>
        <taxon>Streptomyces</taxon>
    </lineage>
</organism>
<dbReference type="Proteomes" id="UP001250858">
    <property type="component" value="Chromosome"/>
</dbReference>
<evidence type="ECO:0000256" key="6">
    <source>
        <dbReference type="ARBA" id="ARBA00023157"/>
    </source>
</evidence>
<gene>
    <name evidence="8" type="ORF">RGF97_15755</name>
</gene>
<comment type="similarity">
    <text evidence="2">Belongs to the protease inhibitor I16 (SSI) family.</text>
</comment>
<dbReference type="InterPro" id="IPR023549">
    <property type="entry name" value="Subtilisin_inhibitor"/>
</dbReference>
<keyword evidence="4" id="KW-0646">Protease inhibitor</keyword>
<keyword evidence="6" id="KW-1015">Disulfide bond</keyword>
<evidence type="ECO:0000256" key="1">
    <source>
        <dbReference type="ARBA" id="ARBA00004613"/>
    </source>
</evidence>
<evidence type="ECO:0000256" key="2">
    <source>
        <dbReference type="ARBA" id="ARBA00010472"/>
    </source>
</evidence>
<comment type="subcellular location">
    <subcellularLocation>
        <location evidence="1">Secreted</location>
    </subcellularLocation>
</comment>
<evidence type="ECO:0000259" key="7">
    <source>
        <dbReference type="Pfam" id="PF00720"/>
    </source>
</evidence>
<evidence type="ECO:0000313" key="9">
    <source>
        <dbReference type="Proteomes" id="UP001250858"/>
    </source>
</evidence>
<feature type="domain" description="Subtilisin inhibitor" evidence="7">
    <location>
        <begin position="32"/>
        <end position="113"/>
    </location>
</feature>
<evidence type="ECO:0000256" key="3">
    <source>
        <dbReference type="ARBA" id="ARBA00022525"/>
    </source>
</evidence>
<accession>A0ABY9RV05</accession>
<proteinExistence type="inferred from homology"/>
<reference evidence="8 9" key="1">
    <citation type="submission" date="2023-09" db="EMBL/GenBank/DDBJ databases">
        <title>Complete genome of Streptomyces roseicoloratus T14.</title>
        <authorList>
            <person name="Bashizi T."/>
            <person name="Kim M.-J."/>
            <person name="Lee G."/>
            <person name="Tagele S.B."/>
            <person name="Shin J.-H."/>
        </authorList>
    </citation>
    <scope>NUCLEOTIDE SEQUENCE [LARGE SCALE GENOMIC DNA]</scope>
    <source>
        <strain evidence="8 9">T14</strain>
    </source>
</reference>
<dbReference type="SUPFAM" id="SSF55399">
    <property type="entry name" value="Subtilisin inhibitor"/>
    <property type="match status" value="1"/>
</dbReference>
<dbReference type="InterPro" id="IPR036819">
    <property type="entry name" value="Subtilisin_inhibitor-like_sf"/>
</dbReference>
<keyword evidence="5" id="KW-0722">Serine protease inhibitor</keyword>
<protein>
    <submittedName>
        <fullName evidence="8">SSI family serine proteinase inhibitor</fullName>
    </submittedName>
</protein>
<dbReference type="RefSeq" id="WP_128976327.1">
    <property type="nucleotide sequence ID" value="NZ_CP133762.1"/>
</dbReference>
<evidence type="ECO:0000313" key="8">
    <source>
        <dbReference type="EMBL" id="WMX46011.1"/>
    </source>
</evidence>
<evidence type="ECO:0000256" key="4">
    <source>
        <dbReference type="ARBA" id="ARBA00022690"/>
    </source>
</evidence>
<sequence>MLRPLLLATFATTAVGLGPLPPLPLLSEPDSLTVTIEKTGHQDADGTYRLECGDTPGGTHPAAGNACKRLDQLAQAGEDPFRPVPADQLCTQQYGGPATAHVTGRWHGRSVDARFSRANGCEIDRWENLRPVLPRVTG</sequence>
<dbReference type="EMBL" id="CP133762">
    <property type="protein sequence ID" value="WMX46011.1"/>
    <property type="molecule type" value="Genomic_DNA"/>
</dbReference>
<dbReference type="Gene3D" id="3.30.350.10">
    <property type="entry name" value="Subtilisin inhibitor-like"/>
    <property type="match status" value="1"/>
</dbReference>